<dbReference type="CDD" id="cd03441">
    <property type="entry name" value="R_hydratase_like"/>
    <property type="match status" value="1"/>
</dbReference>
<sequence>MLGEKLPAGGVSPDELYCLFHRRAGTEYRIDAEFVEFLAVLVGDDTTDEYESVLKGVILLKAVDNFRYECVVSTRKNRDTEDFDIGSDIQYERYGEQYYKFERPVYVGDILSATTTLADAFEREGRDGNILTFAVLETECVDKAGELVVTERETLIETDSPLSRDGRRPESLDWDATSGAVVCQPTADSYPLESAAEASVGDEGPTTIVGEITPQDFVRYAGASGEFNPIHYDAEYTTALGNESVFGQEMLTAGYAGRFLSDWFGVEALRRFRTRFTARVWPGDTLIIRGEITDVDAPEVTVELTESRQTGETVLQGDATATVSPAGPTG</sequence>
<dbReference type="InterPro" id="IPR029069">
    <property type="entry name" value="HotDog_dom_sf"/>
</dbReference>
<organism evidence="3 4">
    <name type="scientific">Natronomonas salsuginis</name>
    <dbReference type="NCBI Taxonomy" id="2217661"/>
    <lineage>
        <taxon>Archaea</taxon>
        <taxon>Methanobacteriati</taxon>
        <taxon>Methanobacteriota</taxon>
        <taxon>Stenosarchaea group</taxon>
        <taxon>Halobacteria</taxon>
        <taxon>Halobacteriales</taxon>
        <taxon>Natronomonadaceae</taxon>
        <taxon>Natronomonas</taxon>
    </lineage>
</organism>
<evidence type="ECO:0000313" key="4">
    <source>
        <dbReference type="Proteomes" id="UP000308037"/>
    </source>
</evidence>
<dbReference type="Pfam" id="PF01575">
    <property type="entry name" value="MaoC_dehydratas"/>
    <property type="match status" value="1"/>
</dbReference>
<feature type="domain" description="FAS1-like dehydratase" evidence="2">
    <location>
        <begin position="94"/>
        <end position="150"/>
    </location>
</feature>
<dbReference type="OrthoDB" id="51509at2157"/>
<proteinExistence type="predicted"/>
<gene>
    <name evidence="3" type="ORF">DM868_11695</name>
</gene>
<dbReference type="InterPro" id="IPR039569">
    <property type="entry name" value="FAS1-like_DH_region"/>
</dbReference>
<dbReference type="AlphaFoldDB" id="A0A4U5JG45"/>
<evidence type="ECO:0000259" key="1">
    <source>
        <dbReference type="Pfam" id="PF01575"/>
    </source>
</evidence>
<comment type="caution">
    <text evidence="3">The sequence shown here is derived from an EMBL/GenBank/DDBJ whole genome shotgun (WGS) entry which is preliminary data.</text>
</comment>
<dbReference type="Gene3D" id="3.10.129.10">
    <property type="entry name" value="Hotdog Thioesterase"/>
    <property type="match status" value="2"/>
</dbReference>
<dbReference type="PANTHER" id="PTHR43664">
    <property type="entry name" value="MONOAMINE OXIDASE-RELATED"/>
    <property type="match status" value="1"/>
</dbReference>
<dbReference type="PANTHER" id="PTHR43664:SF1">
    <property type="entry name" value="BETA-METHYLMALYL-COA DEHYDRATASE"/>
    <property type="match status" value="1"/>
</dbReference>
<reference evidence="3 4" key="1">
    <citation type="submission" date="2019-04" db="EMBL/GenBank/DDBJ databases">
        <title>Natronomonas sp. F20-122 a newhaloarchaeon isolated from a saline saltern of Isla Bacuta, Huelva, Spain.</title>
        <authorList>
            <person name="Duran-Viseras A."/>
            <person name="Sanchez-Porro C."/>
            <person name="Ventosa A."/>
        </authorList>
    </citation>
    <scope>NUCLEOTIDE SEQUENCE [LARGE SCALE GENOMIC DNA]</scope>
    <source>
        <strain evidence="3 4">F20-122</strain>
    </source>
</reference>
<name>A0A4U5JG45_9EURY</name>
<dbReference type="Pfam" id="PF13452">
    <property type="entry name" value="FAS1_DH_region"/>
    <property type="match status" value="1"/>
</dbReference>
<evidence type="ECO:0000259" key="2">
    <source>
        <dbReference type="Pfam" id="PF13452"/>
    </source>
</evidence>
<keyword evidence="4" id="KW-1185">Reference proteome</keyword>
<feature type="domain" description="MaoC-like" evidence="1">
    <location>
        <begin position="211"/>
        <end position="298"/>
    </location>
</feature>
<dbReference type="InterPro" id="IPR052342">
    <property type="entry name" value="MCH/BMMD"/>
</dbReference>
<protein>
    <submittedName>
        <fullName evidence="3">Dehydratase</fullName>
    </submittedName>
</protein>
<dbReference type="EMBL" id="QKNX01000005">
    <property type="protein sequence ID" value="TKR25029.1"/>
    <property type="molecule type" value="Genomic_DNA"/>
</dbReference>
<accession>A0A4U5JG45</accession>
<evidence type="ECO:0000313" key="3">
    <source>
        <dbReference type="EMBL" id="TKR25029.1"/>
    </source>
</evidence>
<dbReference type="SUPFAM" id="SSF54637">
    <property type="entry name" value="Thioesterase/thiol ester dehydrase-isomerase"/>
    <property type="match status" value="2"/>
</dbReference>
<dbReference type="Proteomes" id="UP000308037">
    <property type="component" value="Unassembled WGS sequence"/>
</dbReference>
<dbReference type="InterPro" id="IPR002539">
    <property type="entry name" value="MaoC-like_dom"/>
</dbReference>